<name>A0A194ALB7_PINFU</name>
<evidence type="ECO:0000256" key="3">
    <source>
        <dbReference type="ARBA" id="ARBA00022729"/>
    </source>
</evidence>
<dbReference type="SUPFAM" id="SSF56436">
    <property type="entry name" value="C-type lectin-like"/>
    <property type="match status" value="1"/>
</dbReference>
<dbReference type="InterPro" id="IPR051663">
    <property type="entry name" value="CLec_Tetranectin-domain"/>
</dbReference>
<evidence type="ECO:0000313" key="8">
    <source>
        <dbReference type="EMBL" id="JAS03300.1"/>
    </source>
</evidence>
<reference evidence="8" key="1">
    <citation type="submission" date="2016-03" db="EMBL/GenBank/DDBJ databases">
        <authorList>
            <person name="Ploux O."/>
        </authorList>
    </citation>
    <scope>NUCLEOTIDE SEQUENCE</scope>
    <source>
        <tissue evidence="8">Mantle</tissue>
    </source>
</reference>
<dbReference type="PROSITE" id="PS50041">
    <property type="entry name" value="C_TYPE_LECTIN_2"/>
    <property type="match status" value="1"/>
</dbReference>
<dbReference type="EMBL" id="GELH01000972">
    <property type="protein sequence ID" value="JAS03300.1"/>
    <property type="molecule type" value="Transcribed_RNA"/>
</dbReference>
<dbReference type="GO" id="GO:0005615">
    <property type="term" value="C:extracellular space"/>
    <property type="evidence" value="ECO:0007669"/>
    <property type="project" value="TreeGrafter"/>
</dbReference>
<protein>
    <recommendedName>
        <fullName evidence="7">C-type lectin domain-containing protein</fullName>
    </recommendedName>
</protein>
<keyword evidence="3 6" id="KW-0732">Signal</keyword>
<evidence type="ECO:0000256" key="1">
    <source>
        <dbReference type="ARBA" id="ARBA00004613"/>
    </source>
</evidence>
<evidence type="ECO:0000256" key="4">
    <source>
        <dbReference type="ARBA" id="ARBA00022734"/>
    </source>
</evidence>
<dbReference type="PROSITE" id="PS51257">
    <property type="entry name" value="PROKAR_LIPOPROTEIN"/>
    <property type="match status" value="1"/>
</dbReference>
<keyword evidence="4" id="KW-0430">Lectin</keyword>
<dbReference type="InterPro" id="IPR016186">
    <property type="entry name" value="C-type_lectin-like/link_sf"/>
</dbReference>
<accession>A0A194ALB7</accession>
<organism evidence="8">
    <name type="scientific">Pinctada fucata</name>
    <name type="common">Akoya pearl oyster</name>
    <name type="synonym">Pinctada imbricata fucata</name>
    <dbReference type="NCBI Taxonomy" id="50426"/>
    <lineage>
        <taxon>Eukaryota</taxon>
        <taxon>Metazoa</taxon>
        <taxon>Spiralia</taxon>
        <taxon>Lophotrochozoa</taxon>
        <taxon>Mollusca</taxon>
        <taxon>Bivalvia</taxon>
        <taxon>Autobranchia</taxon>
        <taxon>Pteriomorphia</taxon>
        <taxon>Pterioida</taxon>
        <taxon>Pterioidea</taxon>
        <taxon>Pteriidae</taxon>
        <taxon>Pinctada</taxon>
    </lineage>
</organism>
<dbReference type="InterPro" id="IPR018378">
    <property type="entry name" value="C-type_lectin_CS"/>
</dbReference>
<keyword evidence="2" id="KW-0964">Secreted</keyword>
<dbReference type="Pfam" id="PF00059">
    <property type="entry name" value="Lectin_C"/>
    <property type="match status" value="1"/>
</dbReference>
<keyword evidence="5" id="KW-1015">Disulfide bond</keyword>
<proteinExistence type="predicted"/>
<comment type="subcellular location">
    <subcellularLocation>
        <location evidence="1">Secreted</location>
    </subcellularLocation>
</comment>
<dbReference type="GO" id="GO:0008083">
    <property type="term" value="F:growth factor activity"/>
    <property type="evidence" value="ECO:0007669"/>
    <property type="project" value="TreeGrafter"/>
</dbReference>
<dbReference type="Gene3D" id="3.10.100.10">
    <property type="entry name" value="Mannose-Binding Protein A, subunit A"/>
    <property type="match status" value="1"/>
</dbReference>
<feature type="chain" id="PRO_5013481173" description="C-type lectin domain-containing protein" evidence="6">
    <location>
        <begin position="24"/>
        <end position="155"/>
    </location>
</feature>
<dbReference type="GO" id="GO:0030246">
    <property type="term" value="F:carbohydrate binding"/>
    <property type="evidence" value="ECO:0007669"/>
    <property type="project" value="UniProtKB-KW"/>
</dbReference>
<evidence type="ECO:0000259" key="7">
    <source>
        <dbReference type="PROSITE" id="PS50041"/>
    </source>
</evidence>
<feature type="signal peptide" evidence="6">
    <location>
        <begin position="1"/>
        <end position="23"/>
    </location>
</feature>
<dbReference type="PROSITE" id="PS00615">
    <property type="entry name" value="C_TYPE_LECTIN_1"/>
    <property type="match status" value="1"/>
</dbReference>
<dbReference type="PANTHER" id="PTHR22799">
    <property type="entry name" value="TETRANECTIN-RELATED"/>
    <property type="match status" value="1"/>
</dbReference>
<evidence type="ECO:0000256" key="2">
    <source>
        <dbReference type="ARBA" id="ARBA00022525"/>
    </source>
</evidence>
<dbReference type="InterPro" id="IPR001304">
    <property type="entry name" value="C-type_lectin-like"/>
</dbReference>
<feature type="domain" description="C-type lectin" evidence="7">
    <location>
        <begin position="35"/>
        <end position="152"/>
    </location>
</feature>
<evidence type="ECO:0000256" key="6">
    <source>
        <dbReference type="SAM" id="SignalP"/>
    </source>
</evidence>
<dbReference type="InterPro" id="IPR016187">
    <property type="entry name" value="CTDL_fold"/>
</dbReference>
<dbReference type="SMART" id="SM00034">
    <property type="entry name" value="CLECT"/>
    <property type="match status" value="1"/>
</dbReference>
<dbReference type="CDD" id="cd00037">
    <property type="entry name" value="CLECT"/>
    <property type="match status" value="1"/>
</dbReference>
<dbReference type="AlphaFoldDB" id="A0A194ALB7"/>
<dbReference type="PANTHER" id="PTHR22799:SF1">
    <property type="entry name" value="C-TYPE LECTIN DOMAIN FAMILY 11 MEMBER A"/>
    <property type="match status" value="1"/>
</dbReference>
<evidence type="ECO:0000256" key="5">
    <source>
        <dbReference type="ARBA" id="ARBA00023157"/>
    </source>
</evidence>
<dbReference type="EMBL" id="GELH01000971">
    <property type="protein sequence ID" value="JAS03301.1"/>
    <property type="molecule type" value="Transcribed_RNA"/>
</dbReference>
<sequence>MKAFLTIIVLAALVFSMISCSEGNSEGCGIGWRRTQNKCYLLSNLQFNWFNALDFCRSVGGRLAVPKNEREHQFLRWMARHSGKEYIWIGVADFIAEGKWLTFPDMWHAKYFTWGYKQPDERTKGNCVDMIRAYDYKWNDAPCGAVINFICEKAK</sequence>